<dbReference type="PANTHER" id="PTHR43060:SF15">
    <property type="entry name" value="3-HYDROXYISOBUTYRATE DEHYDROGENASE-LIKE 1, MITOCHONDRIAL-RELATED"/>
    <property type="match status" value="1"/>
</dbReference>
<dbReference type="GO" id="GO:0050661">
    <property type="term" value="F:NADP binding"/>
    <property type="evidence" value="ECO:0007669"/>
    <property type="project" value="InterPro"/>
</dbReference>
<keyword evidence="2" id="KW-0560">Oxidoreductase</keyword>
<dbReference type="SUPFAM" id="SSF48179">
    <property type="entry name" value="6-phosphogluconate dehydrogenase C-terminal domain-like"/>
    <property type="match status" value="1"/>
</dbReference>
<dbReference type="InterPro" id="IPR008927">
    <property type="entry name" value="6-PGluconate_DH-like_C_sf"/>
</dbReference>
<evidence type="ECO:0000259" key="6">
    <source>
        <dbReference type="Pfam" id="PF14833"/>
    </source>
</evidence>
<evidence type="ECO:0000256" key="1">
    <source>
        <dbReference type="ARBA" id="ARBA00009080"/>
    </source>
</evidence>
<dbReference type="Gene3D" id="3.40.50.720">
    <property type="entry name" value="NAD(P)-binding Rossmann-like Domain"/>
    <property type="match status" value="1"/>
</dbReference>
<dbReference type="Pfam" id="PF14833">
    <property type="entry name" value="NAD_binding_11"/>
    <property type="match status" value="1"/>
</dbReference>
<feature type="domain" description="6-phosphogluconate dehydrogenase NADP-binding" evidence="5">
    <location>
        <begin position="3"/>
        <end position="158"/>
    </location>
</feature>
<dbReference type="GO" id="GO:0051287">
    <property type="term" value="F:NAD binding"/>
    <property type="evidence" value="ECO:0007669"/>
    <property type="project" value="InterPro"/>
</dbReference>
<name>A0A7G9RYF9_9FIRM</name>
<dbReference type="PIRSF" id="PIRSF000103">
    <property type="entry name" value="HIBADH"/>
    <property type="match status" value="1"/>
</dbReference>
<dbReference type="RefSeq" id="WP_187533758.1">
    <property type="nucleotide sequence ID" value="NZ_CBCSHU010000005.1"/>
</dbReference>
<feature type="domain" description="3-hydroxyisobutyrate dehydrogenase-like NAD-binding" evidence="6">
    <location>
        <begin position="161"/>
        <end position="279"/>
    </location>
</feature>
<dbReference type="GO" id="GO:0016491">
    <property type="term" value="F:oxidoreductase activity"/>
    <property type="evidence" value="ECO:0007669"/>
    <property type="project" value="UniProtKB-KW"/>
</dbReference>
<evidence type="ECO:0000256" key="3">
    <source>
        <dbReference type="ARBA" id="ARBA00023027"/>
    </source>
</evidence>
<evidence type="ECO:0000256" key="2">
    <source>
        <dbReference type="ARBA" id="ARBA00023002"/>
    </source>
</evidence>
<dbReference type="InterPro" id="IPR015815">
    <property type="entry name" value="HIBADH-related"/>
</dbReference>
<dbReference type="KEGG" id="eio:H9L01_09735"/>
<reference evidence="7 8" key="1">
    <citation type="submission" date="2020-08" db="EMBL/GenBank/DDBJ databases">
        <title>Genome sequence of Erysipelothrix inopinata DSM 15511T.</title>
        <authorList>
            <person name="Hyun D.-W."/>
            <person name="Bae J.-W."/>
        </authorList>
    </citation>
    <scope>NUCLEOTIDE SEQUENCE [LARGE SCALE GENOMIC DNA]</scope>
    <source>
        <strain evidence="7 8">DSM 15511</strain>
    </source>
</reference>
<protein>
    <submittedName>
        <fullName evidence="7">NAD(P)-dependent oxidoreductase</fullName>
    </submittedName>
</protein>
<sequence>MKNVAWIGTGVMGKPMALHLANAGYEVSAYNRTFEKAKAMEPKVHAFKSIEETVKNADVVFTIVGYPKDVESVYEEIMKYAKKGAILVDMTTSSPSLAVSLSKKAHEMGYEMLDAPVTGGDLGAINGTLSIMVGGDKDIYDEVYPLLEVMGKTINYMGKNGNGQHAKLANQAAIAGAISATAEALHYANYHEIDMNTMLNVIVGGSASSWQAANNGPKMIQKDYAPGFFVKHFLKDLKLILDEKGPLYLPVVENVTKMYQVLSDNGYSEDGTQAIIEYYLQELK</sequence>
<proteinExistence type="inferred from homology"/>
<dbReference type="AlphaFoldDB" id="A0A7G9RYF9"/>
<keyword evidence="8" id="KW-1185">Reference proteome</keyword>
<dbReference type="Proteomes" id="UP000515928">
    <property type="component" value="Chromosome"/>
</dbReference>
<comment type="similarity">
    <text evidence="1">Belongs to the HIBADH-related family.</text>
</comment>
<dbReference type="InterPro" id="IPR036291">
    <property type="entry name" value="NAD(P)-bd_dom_sf"/>
</dbReference>
<accession>A0A7G9RYF9</accession>
<dbReference type="InterPro" id="IPR006115">
    <property type="entry name" value="6PGDH_NADP-bd"/>
</dbReference>
<keyword evidence="3" id="KW-0520">NAD</keyword>
<dbReference type="InterPro" id="IPR029154">
    <property type="entry name" value="HIBADH-like_NADP-bd"/>
</dbReference>
<evidence type="ECO:0000259" key="5">
    <source>
        <dbReference type="Pfam" id="PF03446"/>
    </source>
</evidence>
<evidence type="ECO:0000256" key="4">
    <source>
        <dbReference type="PIRSR" id="PIRSR000103-1"/>
    </source>
</evidence>
<dbReference type="SUPFAM" id="SSF51735">
    <property type="entry name" value="NAD(P)-binding Rossmann-fold domains"/>
    <property type="match status" value="1"/>
</dbReference>
<dbReference type="PANTHER" id="PTHR43060">
    <property type="entry name" value="3-HYDROXYISOBUTYRATE DEHYDROGENASE-LIKE 1, MITOCHONDRIAL-RELATED"/>
    <property type="match status" value="1"/>
</dbReference>
<evidence type="ECO:0000313" key="7">
    <source>
        <dbReference type="EMBL" id="QNN60634.1"/>
    </source>
</evidence>
<dbReference type="Pfam" id="PF03446">
    <property type="entry name" value="NAD_binding_2"/>
    <property type="match status" value="1"/>
</dbReference>
<feature type="active site" evidence="4">
    <location>
        <position position="167"/>
    </location>
</feature>
<evidence type="ECO:0000313" key="8">
    <source>
        <dbReference type="Proteomes" id="UP000515928"/>
    </source>
</evidence>
<dbReference type="InterPro" id="IPR013328">
    <property type="entry name" value="6PGD_dom2"/>
</dbReference>
<dbReference type="EMBL" id="CP060715">
    <property type="protein sequence ID" value="QNN60634.1"/>
    <property type="molecule type" value="Genomic_DNA"/>
</dbReference>
<organism evidence="7 8">
    <name type="scientific">Erysipelothrix inopinata</name>
    <dbReference type="NCBI Taxonomy" id="225084"/>
    <lineage>
        <taxon>Bacteria</taxon>
        <taxon>Bacillati</taxon>
        <taxon>Bacillota</taxon>
        <taxon>Erysipelotrichia</taxon>
        <taxon>Erysipelotrichales</taxon>
        <taxon>Erysipelotrichaceae</taxon>
        <taxon>Erysipelothrix</taxon>
    </lineage>
</organism>
<gene>
    <name evidence="7" type="ORF">H9L01_09735</name>
</gene>
<dbReference type="Gene3D" id="1.10.1040.10">
    <property type="entry name" value="N-(1-d-carboxylethyl)-l-norvaline Dehydrogenase, domain 2"/>
    <property type="match status" value="1"/>
</dbReference>